<feature type="region of interest" description="Disordered" evidence="1">
    <location>
        <begin position="331"/>
        <end position="400"/>
    </location>
</feature>
<accession>A0A1M2W5F2</accession>
<organism evidence="2 3">
    <name type="scientific">Trametes pubescens</name>
    <name type="common">White-rot fungus</name>
    <dbReference type="NCBI Taxonomy" id="154538"/>
    <lineage>
        <taxon>Eukaryota</taxon>
        <taxon>Fungi</taxon>
        <taxon>Dikarya</taxon>
        <taxon>Basidiomycota</taxon>
        <taxon>Agaricomycotina</taxon>
        <taxon>Agaricomycetes</taxon>
        <taxon>Polyporales</taxon>
        <taxon>Polyporaceae</taxon>
        <taxon>Trametes</taxon>
    </lineage>
</organism>
<feature type="compositionally biased region" description="Low complexity" evidence="1">
    <location>
        <begin position="282"/>
        <end position="297"/>
    </location>
</feature>
<protein>
    <recommendedName>
        <fullName evidence="4">SAM domain-containing protein</fullName>
    </recommendedName>
</protein>
<evidence type="ECO:0000313" key="2">
    <source>
        <dbReference type="EMBL" id="OJT15077.1"/>
    </source>
</evidence>
<proteinExistence type="predicted"/>
<feature type="compositionally biased region" description="Low complexity" evidence="1">
    <location>
        <begin position="455"/>
        <end position="465"/>
    </location>
</feature>
<sequence length="778" mass="82230">MAAVPSLHKSPSVTSISVSSSSSTRKDSSLRPNPHPYAIKTTSTALLTRSTSEYNVNATHHYYVPLSPHPTKSDVSKGHRATKSLTSMAESPTREAPRPLPIPPALDIPADRRNGNGIGGYVSADEASKPRRRPRRSETMPIIPLPNPGLLAPAPTVDELPDNPKLWTPSQLATYLTSALRVTSNDKPGEVESIGLPPLVAKDIAAFVKSARIGGRTFLRMNEEDLEGLGMNKKWRQALLAALRNLRQSVLKGRIWGLDSSPTSSPSIESVSPDQFFSNPMLNSSSSSIESSSSFSNGEEDTVDAAGAVLGRSKARRYRNGRVRGMVNTFERSGSFSSEGGLEDGPTNPANERTNLRRWVRQEGQVTGQSAMVDESPSPSRRRPLPVPPTFTGASSGPLVDEEEPTMEVLLARMTASQPATGARAWEEMDLEPGVTVKRIPSNENEADLSVDRTLVGSKSVSSLGSGRGSGGSSKGKPERRVVTAIFSPAAAEPPAPAEALIEHNHSVALEEAIAAAQEQAESRPLPPLPDISAVASLEAEESVPPPPEQEEPSHLERLLEAEIMATRALLDTFRARLEAVEQKVAELEANEAYRDAELALHVQGVSAQAVLVPELRAVAVAVASVEVGVQSSAAIAVVDAQIQSEPSSDAASLDPIPVPTQALPSDSAPGSSGAADANAPSSSNDTPSAPVSSLQTVIPDVVRHLQSSVGLFSSSPDRSGDAVARPRRKGEDKDDEPSSVSDLPSYVLLVGLGVCAVVLQAVFRKVVGRGAVGGWKP</sequence>
<feature type="compositionally biased region" description="Low complexity" evidence="1">
    <location>
        <begin position="331"/>
        <end position="340"/>
    </location>
</feature>
<name>A0A1M2W5F2_TRAPU</name>
<dbReference type="EMBL" id="MNAD01000199">
    <property type="protein sequence ID" value="OJT15077.1"/>
    <property type="molecule type" value="Genomic_DNA"/>
</dbReference>
<feature type="region of interest" description="Disordered" evidence="1">
    <location>
        <begin position="647"/>
        <end position="693"/>
    </location>
</feature>
<evidence type="ECO:0000313" key="3">
    <source>
        <dbReference type="Proteomes" id="UP000184267"/>
    </source>
</evidence>
<dbReference type="OrthoDB" id="2425321at2759"/>
<gene>
    <name evidence="2" type="ORF">TRAPUB_8334</name>
</gene>
<feature type="compositionally biased region" description="Low complexity" evidence="1">
    <location>
        <begin position="665"/>
        <end position="686"/>
    </location>
</feature>
<dbReference type="Proteomes" id="UP000184267">
    <property type="component" value="Unassembled WGS sequence"/>
</dbReference>
<feature type="region of interest" description="Disordered" evidence="1">
    <location>
        <begin position="437"/>
        <end position="480"/>
    </location>
</feature>
<comment type="caution">
    <text evidence="2">The sequence shown here is derived from an EMBL/GenBank/DDBJ whole genome shotgun (WGS) entry which is preliminary data.</text>
</comment>
<dbReference type="OMA" id="LGMNKKW"/>
<feature type="region of interest" description="Disordered" evidence="1">
    <location>
        <begin position="1"/>
        <end position="47"/>
    </location>
</feature>
<keyword evidence="3" id="KW-1185">Reference proteome</keyword>
<dbReference type="AlphaFoldDB" id="A0A1M2W5F2"/>
<reference evidence="2 3" key="1">
    <citation type="submission" date="2016-10" db="EMBL/GenBank/DDBJ databases">
        <title>Genome sequence of the basidiomycete white-rot fungus Trametes pubescens.</title>
        <authorList>
            <person name="Makela M.R."/>
            <person name="Granchi Z."/>
            <person name="Peng M."/>
            <person name="De Vries R.P."/>
            <person name="Grigoriev I."/>
            <person name="Riley R."/>
            <person name="Hilden K."/>
        </authorList>
    </citation>
    <scope>NUCLEOTIDE SEQUENCE [LARGE SCALE GENOMIC DNA]</scope>
    <source>
        <strain evidence="2 3">FBCC735</strain>
    </source>
</reference>
<evidence type="ECO:0008006" key="4">
    <source>
        <dbReference type="Google" id="ProtNLM"/>
    </source>
</evidence>
<feature type="compositionally biased region" description="Low complexity" evidence="1">
    <location>
        <begin position="9"/>
        <end position="23"/>
    </location>
</feature>
<feature type="region of interest" description="Disordered" evidence="1">
    <location>
        <begin position="282"/>
        <end position="301"/>
    </location>
</feature>
<feature type="region of interest" description="Disordered" evidence="1">
    <location>
        <begin position="710"/>
        <end position="741"/>
    </location>
</feature>
<feature type="region of interest" description="Disordered" evidence="1">
    <location>
        <begin position="65"/>
        <end position="149"/>
    </location>
</feature>
<evidence type="ECO:0000256" key="1">
    <source>
        <dbReference type="SAM" id="MobiDB-lite"/>
    </source>
</evidence>